<reference evidence="2 3" key="1">
    <citation type="submission" date="2018-06" db="EMBL/GenBank/DDBJ databases">
        <title>A transcriptomic atlas of mushroom development highlights an independent origin of complex multicellularity.</title>
        <authorList>
            <consortium name="DOE Joint Genome Institute"/>
            <person name="Krizsan K."/>
            <person name="Almasi E."/>
            <person name="Merenyi Z."/>
            <person name="Sahu N."/>
            <person name="Viragh M."/>
            <person name="Koszo T."/>
            <person name="Mondo S."/>
            <person name="Kiss B."/>
            <person name="Balint B."/>
            <person name="Kues U."/>
            <person name="Barry K."/>
            <person name="Hegedus J.C."/>
            <person name="Henrissat B."/>
            <person name="Johnson J."/>
            <person name="Lipzen A."/>
            <person name="Ohm R."/>
            <person name="Nagy I."/>
            <person name="Pangilinan J."/>
            <person name="Yan J."/>
            <person name="Xiong Y."/>
            <person name="Grigoriev I.V."/>
            <person name="Hibbett D.S."/>
            <person name="Nagy L.G."/>
        </authorList>
    </citation>
    <scope>NUCLEOTIDE SEQUENCE [LARGE SCALE GENOMIC DNA]</scope>
    <source>
        <strain evidence="2 3">SZMC22713</strain>
    </source>
</reference>
<dbReference type="EMBL" id="ML170212">
    <property type="protein sequence ID" value="TDL18086.1"/>
    <property type="molecule type" value="Genomic_DNA"/>
</dbReference>
<organism evidence="2 3">
    <name type="scientific">Rickenella mellea</name>
    <dbReference type="NCBI Taxonomy" id="50990"/>
    <lineage>
        <taxon>Eukaryota</taxon>
        <taxon>Fungi</taxon>
        <taxon>Dikarya</taxon>
        <taxon>Basidiomycota</taxon>
        <taxon>Agaricomycotina</taxon>
        <taxon>Agaricomycetes</taxon>
        <taxon>Hymenochaetales</taxon>
        <taxon>Rickenellaceae</taxon>
        <taxon>Rickenella</taxon>
    </lineage>
</organism>
<dbReference type="Proteomes" id="UP000294933">
    <property type="component" value="Unassembled WGS sequence"/>
</dbReference>
<feature type="compositionally biased region" description="Basic and acidic residues" evidence="1">
    <location>
        <begin position="340"/>
        <end position="364"/>
    </location>
</feature>
<evidence type="ECO:0000313" key="2">
    <source>
        <dbReference type="EMBL" id="TDL18086.1"/>
    </source>
</evidence>
<feature type="compositionally biased region" description="Acidic residues" evidence="1">
    <location>
        <begin position="122"/>
        <end position="142"/>
    </location>
</feature>
<proteinExistence type="predicted"/>
<feature type="compositionally biased region" description="Acidic residues" evidence="1">
    <location>
        <begin position="462"/>
        <end position="476"/>
    </location>
</feature>
<sequence length="530" mass="56771">MPLSTISFLLPSSTRTKAFHKPPPPPPSAPRRFIEISSLTSQPAHPHRRAYIMTVSRSRSPSRSPRRRPSAVASSSRGSLMRVFSQFSKKALRGGAARSGSLTLALTIESAEFPATLATEREEAEGDDDEVSNNDPNDTLDDSDVHADATDESPHRKNAIEDPTEYDTPETRNETADDSAATVKDALPTSPIVMGSADASSHTHDAPFELTLPWFTARPVGGSTTCTEESVIRSNVSDNQNIIANEHTDVPASYPVTNGAATLTAEGSSKHTTTAFSESAEQPQSASNKGKKRTASQLAHEGESDDENEALVTKRARMSGEDEAEERGGEEKRERKKRARSDDDDRVSPTLSGEKEATTKDDQHRAKRTKHSLEGSSLSYGSTSPRCPGATVDNDANHALPTPEESQENENEENIPPAIPMAQVIATLTFHGLVTPDASVASDDDDSDSSYSPGSSESSSSDSDDTDTGSGDESDDNTAAPPAPAAAPAPVFVVPPGPPPPLVPHPNQLRRTRAFYGYNMLYHVLHAPYI</sequence>
<feature type="region of interest" description="Disordered" evidence="1">
    <location>
        <begin position="237"/>
        <end position="420"/>
    </location>
</feature>
<feature type="region of interest" description="Disordered" evidence="1">
    <location>
        <begin position="111"/>
        <end position="203"/>
    </location>
</feature>
<dbReference type="AlphaFoldDB" id="A0A4Y7PSR0"/>
<protein>
    <submittedName>
        <fullName evidence="2">Uncharacterized protein</fullName>
    </submittedName>
</protein>
<feature type="region of interest" description="Disordered" evidence="1">
    <location>
        <begin position="38"/>
        <end position="80"/>
    </location>
</feature>
<feature type="region of interest" description="Disordered" evidence="1">
    <location>
        <begin position="436"/>
        <end position="506"/>
    </location>
</feature>
<feature type="compositionally biased region" description="Low complexity" evidence="1">
    <location>
        <begin position="449"/>
        <end position="461"/>
    </location>
</feature>
<feature type="compositionally biased region" description="Polar residues" evidence="1">
    <location>
        <begin position="374"/>
        <end position="385"/>
    </location>
</feature>
<evidence type="ECO:0000256" key="1">
    <source>
        <dbReference type="SAM" id="MobiDB-lite"/>
    </source>
</evidence>
<feature type="compositionally biased region" description="Polar residues" evidence="1">
    <location>
        <begin position="255"/>
        <end position="288"/>
    </location>
</feature>
<dbReference type="VEuPathDB" id="FungiDB:BD410DRAFT_881085"/>
<feature type="compositionally biased region" description="Pro residues" evidence="1">
    <location>
        <begin position="481"/>
        <end position="504"/>
    </location>
</feature>
<evidence type="ECO:0000313" key="3">
    <source>
        <dbReference type="Proteomes" id="UP000294933"/>
    </source>
</evidence>
<feature type="compositionally biased region" description="Basic and acidic residues" evidence="1">
    <location>
        <begin position="143"/>
        <end position="160"/>
    </location>
</feature>
<gene>
    <name evidence="2" type="ORF">BD410DRAFT_881085</name>
</gene>
<keyword evidence="3" id="KW-1185">Reference proteome</keyword>
<accession>A0A4Y7PSR0</accession>
<name>A0A4Y7PSR0_9AGAM</name>